<evidence type="ECO:0000313" key="2">
    <source>
        <dbReference type="Proteomes" id="UP000036045"/>
    </source>
</evidence>
<dbReference type="OrthoDB" id="2353056at2"/>
<dbReference type="Proteomes" id="UP000036045">
    <property type="component" value="Unassembled WGS sequence"/>
</dbReference>
<organism evidence="1 2">
    <name type="scientific">Niallia circulans</name>
    <name type="common">Bacillus circulans</name>
    <dbReference type="NCBI Taxonomy" id="1397"/>
    <lineage>
        <taxon>Bacteria</taxon>
        <taxon>Bacillati</taxon>
        <taxon>Bacillota</taxon>
        <taxon>Bacilli</taxon>
        <taxon>Bacillales</taxon>
        <taxon>Bacillaceae</taxon>
        <taxon>Niallia</taxon>
    </lineage>
</organism>
<dbReference type="PATRIC" id="fig|1397.4.peg.4869"/>
<dbReference type="KEGG" id="bcir:C2I06_01815"/>
<keyword evidence="2" id="KW-1185">Reference proteome</keyword>
<evidence type="ECO:0000313" key="1">
    <source>
        <dbReference type="EMBL" id="KLV26996.1"/>
    </source>
</evidence>
<gene>
    <name evidence="1" type="ORF">ABW02_08485</name>
</gene>
<dbReference type="AlphaFoldDB" id="A0A0J1IM07"/>
<dbReference type="RefSeq" id="WP_047941533.1">
    <property type="nucleotide sequence ID" value="NZ_CP026031.1"/>
</dbReference>
<name>A0A0J1IM07_NIACI</name>
<dbReference type="EMBL" id="LDPH01000006">
    <property type="protein sequence ID" value="KLV26996.1"/>
    <property type="molecule type" value="Genomic_DNA"/>
</dbReference>
<sequence length="124" mass="14306">MTLSRVLVGIFKSFEETKEQPKVPELKTRYYKKSRDRLMETIKNVVERKLTNWDLKKVDMERGEIVLSKGSSLMIVTVYKLAGMQSAVDVYCSKEGTLGDFGSSYKHIQHFFKALHTEIQPEKG</sequence>
<comment type="caution">
    <text evidence="1">The sequence shown here is derived from an EMBL/GenBank/DDBJ whole genome shotgun (WGS) entry which is preliminary data.</text>
</comment>
<dbReference type="GeneID" id="56348808"/>
<reference evidence="1 2" key="1">
    <citation type="submission" date="2015-05" db="EMBL/GenBank/DDBJ databases">
        <title>Whole genome sequence and identification of bacterial endophytes from Costus igneus.</title>
        <authorList>
            <person name="Lee Y.P."/>
            <person name="Gan H.M."/>
            <person name="Eng W."/>
            <person name="Wheatley M.S."/>
            <person name="Caraballo A."/>
            <person name="Polter S."/>
            <person name="Savka M.A."/>
            <person name="Hudson A.O."/>
        </authorList>
    </citation>
    <scope>NUCLEOTIDE SEQUENCE [LARGE SCALE GENOMIC DNA]</scope>
    <source>
        <strain evidence="1 2">RIT379</strain>
    </source>
</reference>
<proteinExistence type="predicted"/>
<protein>
    <submittedName>
        <fullName evidence="1">Uncharacterized protein</fullName>
    </submittedName>
</protein>
<accession>A0A0J1IM07</accession>